<dbReference type="InterPro" id="IPR058919">
    <property type="entry name" value="Pep3/Vps18_RING_C"/>
</dbReference>
<evidence type="ECO:0000256" key="4">
    <source>
        <dbReference type="ARBA" id="ARBA00022771"/>
    </source>
</evidence>
<dbReference type="GO" id="GO:0006904">
    <property type="term" value="P:vesicle docking involved in exocytosis"/>
    <property type="evidence" value="ECO:0007669"/>
    <property type="project" value="TreeGrafter"/>
</dbReference>
<dbReference type="GO" id="GO:0008270">
    <property type="term" value="F:zinc ion binding"/>
    <property type="evidence" value="ECO:0007669"/>
    <property type="project" value="UniProtKB-KW"/>
</dbReference>
<keyword evidence="4" id="KW-0863">Zinc-finger</keyword>
<dbReference type="GO" id="GO:0007040">
    <property type="term" value="P:lysosome organization"/>
    <property type="evidence" value="ECO:0007669"/>
    <property type="project" value="TreeGrafter"/>
</dbReference>
<keyword evidence="7" id="KW-0175">Coiled coil</keyword>
<keyword evidence="11" id="KW-1185">Reference proteome</keyword>
<comment type="subcellular location">
    <subcellularLocation>
        <location evidence="1">Late endosome membrane</location>
        <topology evidence="1">Peripheral membrane protein</topology>
        <orientation evidence="1">Cytoplasmic side</orientation>
    </subcellularLocation>
</comment>
<dbReference type="Pfam" id="PF26148">
    <property type="entry name" value="VPS18_RING_C"/>
    <property type="match status" value="1"/>
</dbReference>
<evidence type="ECO:0000259" key="8">
    <source>
        <dbReference type="Pfam" id="PF05131"/>
    </source>
</evidence>
<dbReference type="GO" id="GO:0030897">
    <property type="term" value="C:HOPS complex"/>
    <property type="evidence" value="ECO:0007669"/>
    <property type="project" value="TreeGrafter"/>
</dbReference>
<dbReference type="EMBL" id="CATQJA010002709">
    <property type="protein sequence ID" value="CAJ0586798.1"/>
    <property type="molecule type" value="Genomic_DNA"/>
</dbReference>
<organism evidence="10 11">
    <name type="scientific">Mesorhabditis spiculigera</name>
    <dbReference type="NCBI Taxonomy" id="96644"/>
    <lineage>
        <taxon>Eukaryota</taxon>
        <taxon>Metazoa</taxon>
        <taxon>Ecdysozoa</taxon>
        <taxon>Nematoda</taxon>
        <taxon>Chromadorea</taxon>
        <taxon>Rhabditida</taxon>
        <taxon>Rhabditina</taxon>
        <taxon>Rhabditomorpha</taxon>
        <taxon>Rhabditoidea</taxon>
        <taxon>Rhabditidae</taxon>
        <taxon>Mesorhabditinae</taxon>
        <taxon>Mesorhabditis</taxon>
    </lineage>
</organism>
<dbReference type="GO" id="GO:0030674">
    <property type="term" value="F:protein-macromolecule adaptor activity"/>
    <property type="evidence" value="ECO:0007669"/>
    <property type="project" value="TreeGrafter"/>
</dbReference>
<comment type="caution">
    <text evidence="10">The sequence shown here is derived from an EMBL/GenBank/DDBJ whole genome shotgun (WGS) entry which is preliminary data.</text>
</comment>
<protein>
    <recommendedName>
        <fullName evidence="2">Vacuolar protein sorting-associated protein 18 homolog</fullName>
    </recommendedName>
</protein>
<dbReference type="GO" id="GO:0008333">
    <property type="term" value="P:endosome to lysosome transport"/>
    <property type="evidence" value="ECO:0007669"/>
    <property type="project" value="TreeGrafter"/>
</dbReference>
<feature type="non-terminal residue" evidence="10">
    <location>
        <position position="991"/>
    </location>
</feature>
<dbReference type="Pfam" id="PF05131">
    <property type="entry name" value="Pep3_Vps18"/>
    <property type="match status" value="1"/>
</dbReference>
<evidence type="ECO:0000259" key="9">
    <source>
        <dbReference type="Pfam" id="PF26148"/>
    </source>
</evidence>
<evidence type="ECO:0000313" key="10">
    <source>
        <dbReference type="EMBL" id="CAJ0586798.1"/>
    </source>
</evidence>
<evidence type="ECO:0000256" key="5">
    <source>
        <dbReference type="ARBA" id="ARBA00022833"/>
    </source>
</evidence>
<evidence type="ECO:0000256" key="2">
    <source>
        <dbReference type="ARBA" id="ARBA00017338"/>
    </source>
</evidence>
<dbReference type="PANTHER" id="PTHR23323:SF26">
    <property type="entry name" value="VACUOLAR PROTEIN SORTING-ASSOCIATED PROTEIN 18 HOMOLOG"/>
    <property type="match status" value="1"/>
</dbReference>
<feature type="domain" description="Pep3/Vps18 beta-propeller" evidence="8">
    <location>
        <begin position="22"/>
        <end position="382"/>
    </location>
</feature>
<dbReference type="GO" id="GO:0007032">
    <property type="term" value="P:endosome organization"/>
    <property type="evidence" value="ECO:0007669"/>
    <property type="project" value="TreeGrafter"/>
</dbReference>
<sequence length="991" mass="112374">MTPQKGIFLRTAQDVKRDLRLNRAVTLSQMKVCNGVMLAAIAPDILLKASVVSWTEKPLEIPIPEAPSGLSPEHIHLSPSGLHAIVSYPSGENFYVHTASAKCIRIKRFRGMVTAVGWNPEIQKAEETGPILIADAKGNIVETVFTSTGSIPYMEKVITTNIEKDSPICDIQLRVVNDEDEKNARWICIICQPTRMHVQYGTVDVTAMRSGTRIHGNVRSSVALQNLAVFSSANEPTAEPVLSQIFSGKRASSAVLTVKSPQRPTWSRLAMYPSEQPSKRFVFVSGQSYMVGTVDMEAEQASGFLVEDKSIVLPRVEGQVEEAVGVGLSEWHIVFGFPSRVVAVSIFTHGVVYEDRIASEFGPLRGLTTEAPSEFHWAFTDTFAIKYRPDDEARYVWRLLLDRGDYTRAVTVARDRRRIDPSAYELVLRRQADKHILDKNYIAAAEILAYSSEPFETLVLRFLSTDDDRRTGLKTLLEKRLEQYSRPEERIKRDALILWLLEVQLEELAESRRGSADAEGERAHQLTKQLISFLNRKVVFEFIAANKEAVYKLVVSHADFEMQLYIAQCLKDWPTVANIHILRERFDDALAVLKEQKSADLYVKYAPILAIRLPKEFFESLVHVPSFRPKSIVSVLAECQNEAKLAVAAMTYLDWAISKVAQADIALRNLLIAMYARYRPKQLLVHLEGMGRDRTRLNYDTDFALRTCQQYRIEECIVFLYCVNEMFPEAVDIALKLDLDLAKKCARWMDAADDDIFSDKIYPEELRRKVWLMIAEHVIKTTNDATVAIGLLRESGDVIKIQDILPFFADFTELQLFKEPLTECLREHSAKIQDLQTAMREATTTAKEIRDRSEKLGKRYTVIRAAETCCSCSRTLMSRPFFSYACRHFFHRDCIEGLVRPLLNQEACGRLDRLVKIEGQLIVALDAEDRVGNPRSTEAIKREQRLSEVSADIGEILGDDCPLCGIRAIEQIDRSFFDVDAYEADEATWKF</sequence>
<reference evidence="10" key="1">
    <citation type="submission" date="2023-06" db="EMBL/GenBank/DDBJ databases">
        <authorList>
            <person name="Delattre M."/>
        </authorList>
    </citation>
    <scope>NUCLEOTIDE SEQUENCE</scope>
    <source>
        <strain evidence="10">AF72</strain>
    </source>
</reference>
<gene>
    <name evidence="10" type="ORF">MSPICULIGERA_LOCUS24783</name>
</gene>
<dbReference type="PANTHER" id="PTHR23323">
    <property type="entry name" value="VACUOLAR PROTEIN SORTING-ASSOCIATED PROTEIN"/>
    <property type="match status" value="1"/>
</dbReference>
<evidence type="ECO:0000256" key="6">
    <source>
        <dbReference type="ARBA" id="ARBA00023136"/>
    </source>
</evidence>
<keyword evidence="3" id="KW-0479">Metal-binding</keyword>
<name>A0AA36DGG6_9BILA</name>
<accession>A0AA36DGG6</accession>
<dbReference type="Proteomes" id="UP001177023">
    <property type="component" value="Unassembled WGS sequence"/>
</dbReference>
<keyword evidence="6" id="KW-0472">Membrane</keyword>
<dbReference type="GO" id="GO:0048284">
    <property type="term" value="P:organelle fusion"/>
    <property type="evidence" value="ECO:0007669"/>
    <property type="project" value="TreeGrafter"/>
</dbReference>
<evidence type="ECO:0000256" key="7">
    <source>
        <dbReference type="SAM" id="Coils"/>
    </source>
</evidence>
<dbReference type="InterPro" id="IPR007810">
    <property type="entry name" value="Pep3/Vps18_beta-prop"/>
</dbReference>
<evidence type="ECO:0000313" key="11">
    <source>
        <dbReference type="Proteomes" id="UP001177023"/>
    </source>
</evidence>
<keyword evidence="5" id="KW-0862">Zinc</keyword>
<dbReference type="AlphaFoldDB" id="A0AA36DGG6"/>
<feature type="coiled-coil region" evidence="7">
    <location>
        <begin position="825"/>
        <end position="852"/>
    </location>
</feature>
<evidence type="ECO:0000256" key="1">
    <source>
        <dbReference type="ARBA" id="ARBA00004492"/>
    </source>
</evidence>
<dbReference type="GO" id="GO:0031902">
    <property type="term" value="C:late endosome membrane"/>
    <property type="evidence" value="ECO:0007669"/>
    <property type="project" value="UniProtKB-SubCell"/>
</dbReference>
<feature type="domain" description="Pep3/Vps18 RING C-terminal" evidence="9">
    <location>
        <begin position="866"/>
        <end position="917"/>
    </location>
</feature>
<evidence type="ECO:0000256" key="3">
    <source>
        <dbReference type="ARBA" id="ARBA00022723"/>
    </source>
</evidence>
<proteinExistence type="predicted"/>